<proteinExistence type="predicted"/>
<evidence type="ECO:0000256" key="3">
    <source>
        <dbReference type="ARBA" id="ARBA00012438"/>
    </source>
</evidence>
<evidence type="ECO:0000256" key="10">
    <source>
        <dbReference type="ARBA" id="ARBA00022989"/>
    </source>
</evidence>
<dbReference type="SUPFAM" id="SSF55785">
    <property type="entry name" value="PYP-like sensor domain (PAS domain)"/>
    <property type="match status" value="1"/>
</dbReference>
<dbReference type="SUPFAM" id="SSF55890">
    <property type="entry name" value="Sporulation response regulatory protein Spo0B"/>
    <property type="match status" value="1"/>
</dbReference>
<dbReference type="Gene3D" id="1.10.287.130">
    <property type="match status" value="1"/>
</dbReference>
<dbReference type="Pfam" id="PF14689">
    <property type="entry name" value="SPOB_a"/>
    <property type="match status" value="1"/>
</dbReference>
<protein>
    <recommendedName>
        <fullName evidence="3">histidine kinase</fullName>
        <ecNumber evidence="3">2.7.13.3</ecNumber>
    </recommendedName>
</protein>
<dbReference type="Pfam" id="PF02518">
    <property type="entry name" value="HATPase_c"/>
    <property type="match status" value="1"/>
</dbReference>
<dbReference type="EMBL" id="JACCBB010000001">
    <property type="protein sequence ID" value="NYD24823.1"/>
    <property type="molecule type" value="Genomic_DNA"/>
</dbReference>
<evidence type="ECO:0000256" key="12">
    <source>
        <dbReference type="SAM" id="Phobius"/>
    </source>
</evidence>
<evidence type="ECO:0000313" key="14">
    <source>
        <dbReference type="EMBL" id="NYD24823.1"/>
    </source>
</evidence>
<keyword evidence="15" id="KW-1185">Reference proteome</keyword>
<evidence type="ECO:0000256" key="6">
    <source>
        <dbReference type="ARBA" id="ARBA00022692"/>
    </source>
</evidence>
<dbReference type="GO" id="GO:0005886">
    <property type="term" value="C:plasma membrane"/>
    <property type="evidence" value="ECO:0007669"/>
    <property type="project" value="TreeGrafter"/>
</dbReference>
<evidence type="ECO:0000256" key="8">
    <source>
        <dbReference type="ARBA" id="ARBA00022777"/>
    </source>
</evidence>
<dbReference type="Gene3D" id="3.30.565.10">
    <property type="entry name" value="Histidine kinase-like ATPase, C-terminal domain"/>
    <property type="match status" value="1"/>
</dbReference>
<comment type="caution">
    <text evidence="14">The sequence shown here is derived from an EMBL/GenBank/DDBJ whole genome shotgun (WGS) entry which is preliminary data.</text>
</comment>
<dbReference type="RefSeq" id="WP_179755483.1">
    <property type="nucleotide sequence ID" value="NZ_BAAAGN010000015.1"/>
</dbReference>
<keyword evidence="10 12" id="KW-1133">Transmembrane helix</keyword>
<evidence type="ECO:0000256" key="9">
    <source>
        <dbReference type="ARBA" id="ARBA00022840"/>
    </source>
</evidence>
<dbReference type="Proteomes" id="UP000521922">
    <property type="component" value="Unassembled WGS sequence"/>
</dbReference>
<dbReference type="SUPFAM" id="SSF103190">
    <property type="entry name" value="Sensory domain-like"/>
    <property type="match status" value="1"/>
</dbReference>
<keyword evidence="7" id="KW-0547">Nucleotide-binding</keyword>
<keyword evidence="4" id="KW-0597">Phosphoprotein</keyword>
<gene>
    <name evidence="14" type="ORF">BJ968_004363</name>
</gene>
<dbReference type="InterPro" id="IPR005467">
    <property type="entry name" value="His_kinase_dom"/>
</dbReference>
<evidence type="ECO:0000256" key="2">
    <source>
        <dbReference type="ARBA" id="ARBA00004370"/>
    </source>
</evidence>
<dbReference type="InterPro" id="IPR050428">
    <property type="entry name" value="TCS_sensor_his_kinase"/>
</dbReference>
<keyword evidence="8 14" id="KW-0418">Kinase</keyword>
<keyword evidence="5" id="KW-0808">Transferase</keyword>
<dbReference type="Gene3D" id="3.30.450.20">
    <property type="entry name" value="PAS domain"/>
    <property type="match status" value="2"/>
</dbReference>
<dbReference type="InterPro" id="IPR016120">
    <property type="entry name" value="Sig_transdc_His_kin_SpoOB"/>
</dbReference>
<evidence type="ECO:0000256" key="5">
    <source>
        <dbReference type="ARBA" id="ARBA00022679"/>
    </source>
</evidence>
<dbReference type="InterPro" id="IPR036890">
    <property type="entry name" value="HATPase_C_sf"/>
</dbReference>
<feature type="domain" description="Histidine kinase" evidence="13">
    <location>
        <begin position="444"/>
        <end position="552"/>
    </location>
</feature>
<dbReference type="PROSITE" id="PS50109">
    <property type="entry name" value="HIS_KIN"/>
    <property type="match status" value="1"/>
</dbReference>
<keyword evidence="6 12" id="KW-0812">Transmembrane</keyword>
<dbReference type="InterPro" id="IPR039506">
    <property type="entry name" value="SPOB_a"/>
</dbReference>
<evidence type="ECO:0000313" key="15">
    <source>
        <dbReference type="Proteomes" id="UP000521922"/>
    </source>
</evidence>
<sequence>MGGPSGHGRRRHTSLAGQILIVQVLLFTVVLVGVGAVSVAQSRQASTDAQERRVRQVAEYVASLPLVRQQLADAADGRTTAAALAVTAEQLRTTSDVAVLLLAGPDGRVIASPADPRSLGTSLPAAPAGPADDSSWLGRVRLGGAVTTAARVPVLADVSRRAGRVPGSVVGAVLVGQDAVPWSVQLRTALPDLATYLGMSALVGLLGAWLLARRVKSQTLGLEPREIASLATHRETVLRGIREGVIALDREGVVTVANDAARELLDLPAGAVGQRVQALSLPREVVDLLLHGPAPSDRPVVAGGRLLVLNRTVLHRGSGAGAEAVGTVTTMRDRTELVALQHQLGLSRTTTQALRAQTHEFANRLHTISGLVQLGRYDDVVGFIDRVSRAHAELGEQIAAQVGDPALAALLLASTSVADERDVELVLAAEAELPAVPDDLSDDLVTVVGNLVDNAVDAAAGTGGGTVEVDVRDDGAGGAVVLVRDDGPGVDPRLLPHLVRRGTTSKDDSPPGGHGVGLALVQLVCHRRGGKLELHRGEHGGATFTATLPSPPSAVVRA</sequence>
<dbReference type="PANTHER" id="PTHR45436:SF5">
    <property type="entry name" value="SENSOR HISTIDINE KINASE TRCS"/>
    <property type="match status" value="1"/>
</dbReference>
<dbReference type="PANTHER" id="PTHR45436">
    <property type="entry name" value="SENSOR HISTIDINE KINASE YKOH"/>
    <property type="match status" value="1"/>
</dbReference>
<dbReference type="SUPFAM" id="SSF55874">
    <property type="entry name" value="ATPase domain of HSP90 chaperone/DNA topoisomerase II/histidine kinase"/>
    <property type="match status" value="1"/>
</dbReference>
<dbReference type="SMART" id="SM00387">
    <property type="entry name" value="HATPase_c"/>
    <property type="match status" value="1"/>
</dbReference>
<feature type="transmembrane region" description="Helical" evidence="12">
    <location>
        <begin position="20"/>
        <end position="40"/>
    </location>
</feature>
<comment type="catalytic activity">
    <reaction evidence="1">
        <text>ATP + protein L-histidine = ADP + protein N-phospho-L-histidine.</text>
        <dbReference type="EC" id="2.7.13.3"/>
    </reaction>
</comment>
<comment type="subcellular location">
    <subcellularLocation>
        <location evidence="2">Membrane</location>
    </subcellularLocation>
</comment>
<reference evidence="14 15" key="1">
    <citation type="submission" date="2020-07" db="EMBL/GenBank/DDBJ databases">
        <title>Sequencing the genomes of 1000 actinobacteria strains.</title>
        <authorList>
            <person name="Klenk H.-P."/>
        </authorList>
    </citation>
    <scope>NUCLEOTIDE SEQUENCE [LARGE SCALE GENOMIC DNA]</scope>
    <source>
        <strain evidence="14 15">DSM 7487</strain>
    </source>
</reference>
<dbReference type="EC" id="2.7.13.3" evidence="3"/>
<dbReference type="InterPro" id="IPR035965">
    <property type="entry name" value="PAS-like_dom_sf"/>
</dbReference>
<evidence type="ECO:0000256" key="4">
    <source>
        <dbReference type="ARBA" id="ARBA00022553"/>
    </source>
</evidence>
<evidence type="ECO:0000259" key="13">
    <source>
        <dbReference type="PROSITE" id="PS50109"/>
    </source>
</evidence>
<feature type="transmembrane region" description="Helical" evidence="12">
    <location>
        <begin position="193"/>
        <end position="212"/>
    </location>
</feature>
<name>A0A7Y9DQG5_9ACTN</name>
<organism evidence="14 15">
    <name type="scientific">Kineococcus aurantiacus</name>
    <dbReference type="NCBI Taxonomy" id="37633"/>
    <lineage>
        <taxon>Bacteria</taxon>
        <taxon>Bacillati</taxon>
        <taxon>Actinomycetota</taxon>
        <taxon>Actinomycetes</taxon>
        <taxon>Kineosporiales</taxon>
        <taxon>Kineosporiaceae</taxon>
        <taxon>Kineococcus</taxon>
    </lineage>
</organism>
<accession>A0A7Y9DQG5</accession>
<dbReference type="GO" id="GO:0000155">
    <property type="term" value="F:phosphorelay sensor kinase activity"/>
    <property type="evidence" value="ECO:0007669"/>
    <property type="project" value="InterPro"/>
</dbReference>
<keyword evidence="11" id="KW-0902">Two-component regulatory system</keyword>
<evidence type="ECO:0000256" key="1">
    <source>
        <dbReference type="ARBA" id="ARBA00000085"/>
    </source>
</evidence>
<evidence type="ECO:0000256" key="11">
    <source>
        <dbReference type="ARBA" id="ARBA00023012"/>
    </source>
</evidence>
<dbReference type="InterPro" id="IPR003594">
    <property type="entry name" value="HATPase_dom"/>
</dbReference>
<keyword evidence="9" id="KW-0067">ATP-binding</keyword>
<dbReference type="InterPro" id="IPR029151">
    <property type="entry name" value="Sensor-like_sf"/>
</dbReference>
<evidence type="ECO:0000256" key="7">
    <source>
        <dbReference type="ARBA" id="ARBA00022741"/>
    </source>
</evidence>
<dbReference type="GO" id="GO:0005524">
    <property type="term" value="F:ATP binding"/>
    <property type="evidence" value="ECO:0007669"/>
    <property type="project" value="UniProtKB-KW"/>
</dbReference>
<dbReference type="AlphaFoldDB" id="A0A7Y9DQG5"/>
<keyword evidence="12" id="KW-0472">Membrane</keyword>